<keyword evidence="3" id="KW-0498">Mitosis</keyword>
<feature type="domain" description="Anaphase-promoting complex subunit 4 long" evidence="8">
    <location>
        <begin position="342"/>
        <end position="536"/>
    </location>
</feature>
<organism evidence="9 10">
    <name type="scientific">Mortierella alpina</name>
    <name type="common">Oleaginous fungus</name>
    <name type="synonym">Mortierella renispora</name>
    <dbReference type="NCBI Taxonomy" id="64518"/>
    <lineage>
        <taxon>Eukaryota</taxon>
        <taxon>Fungi</taxon>
        <taxon>Fungi incertae sedis</taxon>
        <taxon>Mucoromycota</taxon>
        <taxon>Mortierellomycotina</taxon>
        <taxon>Mortierellomycetes</taxon>
        <taxon>Mortierellales</taxon>
        <taxon>Mortierellaceae</taxon>
        <taxon>Mortierella</taxon>
    </lineage>
</organism>
<evidence type="ECO:0000256" key="1">
    <source>
        <dbReference type="ARBA" id="ARBA00016067"/>
    </source>
</evidence>
<feature type="region of interest" description="Disordered" evidence="6">
    <location>
        <begin position="1060"/>
        <end position="1081"/>
    </location>
</feature>
<feature type="compositionally biased region" description="Low complexity" evidence="6">
    <location>
        <begin position="7"/>
        <end position="21"/>
    </location>
</feature>
<dbReference type="Pfam" id="PF12896">
    <property type="entry name" value="ANAPC4"/>
    <property type="match status" value="1"/>
</dbReference>
<dbReference type="EMBL" id="JAIFTL010000037">
    <property type="protein sequence ID" value="KAG9325592.1"/>
    <property type="molecule type" value="Genomic_DNA"/>
</dbReference>
<dbReference type="GO" id="GO:0034399">
    <property type="term" value="C:nuclear periphery"/>
    <property type="evidence" value="ECO:0007669"/>
    <property type="project" value="TreeGrafter"/>
</dbReference>
<dbReference type="PANTHER" id="PTHR13260:SF0">
    <property type="entry name" value="ANAPHASE-PROMOTING COMPLEX SUBUNIT 4"/>
    <property type="match status" value="1"/>
</dbReference>
<feature type="compositionally biased region" description="Polar residues" evidence="6">
    <location>
        <begin position="839"/>
        <end position="874"/>
    </location>
</feature>
<dbReference type="GO" id="GO:0031145">
    <property type="term" value="P:anaphase-promoting complex-dependent catabolic process"/>
    <property type="evidence" value="ECO:0007669"/>
    <property type="project" value="InterPro"/>
</dbReference>
<feature type="domain" description="Anaphase-promoting complex subunit 4-like WD40" evidence="7">
    <location>
        <begin position="43"/>
        <end position="176"/>
    </location>
</feature>
<evidence type="ECO:0000313" key="10">
    <source>
        <dbReference type="Proteomes" id="UP000717515"/>
    </source>
</evidence>
<dbReference type="GO" id="GO:0051301">
    <property type="term" value="P:cell division"/>
    <property type="evidence" value="ECO:0007669"/>
    <property type="project" value="UniProtKB-KW"/>
</dbReference>
<evidence type="ECO:0000256" key="4">
    <source>
        <dbReference type="ARBA" id="ARBA00022786"/>
    </source>
</evidence>
<reference evidence="9" key="1">
    <citation type="submission" date="2021-07" db="EMBL/GenBank/DDBJ databases">
        <title>Draft genome of Mortierella alpina, strain LL118, isolated from an aspen leaf litter sample.</title>
        <authorList>
            <person name="Yang S."/>
            <person name="Vinatzer B.A."/>
        </authorList>
    </citation>
    <scope>NUCLEOTIDE SEQUENCE</scope>
    <source>
        <strain evidence="9">LL118</strain>
    </source>
</reference>
<dbReference type="GO" id="GO:0005680">
    <property type="term" value="C:anaphase-promoting complex"/>
    <property type="evidence" value="ECO:0007669"/>
    <property type="project" value="InterPro"/>
</dbReference>
<feature type="region of interest" description="Disordered" evidence="6">
    <location>
        <begin position="689"/>
        <end position="721"/>
    </location>
</feature>
<keyword evidence="4" id="KW-0833">Ubl conjugation pathway</keyword>
<keyword evidence="5" id="KW-0131">Cell cycle</keyword>
<comment type="caution">
    <text evidence="9">The sequence shown here is derived from an EMBL/GenBank/DDBJ whole genome shotgun (WGS) entry which is preliminary data.</text>
</comment>
<evidence type="ECO:0000313" key="9">
    <source>
        <dbReference type="EMBL" id="KAG9325592.1"/>
    </source>
</evidence>
<dbReference type="InterPro" id="IPR024790">
    <property type="entry name" value="APC4_long_dom"/>
</dbReference>
<dbReference type="Pfam" id="PF12894">
    <property type="entry name" value="ANAPC4_WD40"/>
    <property type="match status" value="1"/>
</dbReference>
<feature type="region of interest" description="Disordered" evidence="6">
    <location>
        <begin position="1127"/>
        <end position="1180"/>
    </location>
</feature>
<dbReference type="PANTHER" id="PTHR13260">
    <property type="entry name" value="ANAPHASE PROMOTING COMPLEX SUBUNIT 4 APC4"/>
    <property type="match status" value="1"/>
</dbReference>
<feature type="compositionally biased region" description="Low complexity" evidence="6">
    <location>
        <begin position="689"/>
        <end position="705"/>
    </location>
</feature>
<evidence type="ECO:0000256" key="2">
    <source>
        <dbReference type="ARBA" id="ARBA00022618"/>
    </source>
</evidence>
<dbReference type="Proteomes" id="UP000717515">
    <property type="component" value="Unassembled WGS sequence"/>
</dbReference>
<protein>
    <recommendedName>
        <fullName evidence="1">Anaphase-promoting complex subunit 4</fullName>
    </recommendedName>
</protein>
<dbReference type="AlphaFoldDB" id="A0A9P8A752"/>
<feature type="region of interest" description="Disordered" evidence="6">
    <location>
        <begin position="1"/>
        <end position="25"/>
    </location>
</feature>
<proteinExistence type="predicted"/>
<feature type="compositionally biased region" description="Low complexity" evidence="6">
    <location>
        <begin position="1138"/>
        <end position="1149"/>
    </location>
</feature>
<feature type="compositionally biased region" description="Low complexity" evidence="6">
    <location>
        <begin position="1170"/>
        <end position="1180"/>
    </location>
</feature>
<sequence length="1245" mass="136768">MRPMEPGPQDQQAPQQDTPQQHFDPSFDLYSEKQFQTAHRFAAWSPTADLIAIVNHQNDLDLYRLSWQRHWSVPVTLQPQVSTGQAFKPASGGMGGGLLRYHRSSATTSLAPKADAVSLAWRPDGKMIAVGLSGGTVNVYDYRDGSLAYVISPSEDDPLVSGTTPIKASACCLRWADIYLGQSSQTPLFGAHQTPKTILEVLPLLSPIPQSSTQQQMLKARSMFKNNALGLPGTGSTKSGEILAENIHVRDEESSDIMNVLFVGNDQGRFTLRLYGGFETDSISLPKLLDAYGLRGYKTLNILKTDIRLDLSELTAVALGSRPETTEDNGLAESRMLQISVSSDLLFSHSREIRMLGLKKRPVTYLLGYLSEAFEVMNAEYKKISQLTANCVERVQQNLTDNGETTSPTHEFVQMLMTGRPSSSLDQYLQHELSHHGLKRWEKSAKAAYANMQRVAFECLIPACERLLIHLSDVLGCSRWIERYGPLQLDERSVYNCIKLVGDFMGFIEQLLLALKVELKQFSEFENWMEQVIEVLQPTLKGADDQGDEGPKTFPPVDVLGVSEYLRSGLTNRVLCEYFIESEVQSTPSSDLDNADSTEIQHHASTDEKETPISRRYQASPSYPIVYSFAEELDSIPLKQGPSSDTLKAKQDQQPLQKNTNNPFAGPAIKAALAGRGFGLLPSKTSSSSALFTTSGSSSPLPLGGEQNGGSEAANQLKSEHNRRQLPLTMKKHVELMDKHCQAIFKGPATAVAKSMRVVNALDLLDFDRTLRERPQAETSATKEAQHDDVAKYLKLATRYCYHTSTPWHYTAVYLAPEHPRGQPSLWILRTRNRPAAPSATTISQDTDESPSSSQENAVSFTSKESQPKTSPRDGTTGPRIIQGRKRTASDEAPSTLAPQFKTRTKPFLKSPSSSQSASIGLGEITSKNTQLLLIDDRIEQDIEVAVFSLQDHGTVIPAPYAYLHDGSHPLETAPLAIARAAWSQQQPPSDIEQTPIFEIRDLIFLDDDNLGLLLNSSISRLTDTAPGRTGGTEFPAGEASAFVHDEQYLVSVPLLSPGRPYQRLQEPPRHHSASPSQKPNHCLLDRLVQHLMTDPKNPEHSSSTTTRWPLVLYTLPISRSRRVTQFGEHSAARAERMSSSAASASASSNPMPCSRQPYSSESIPAATLTSSTSSSSSFTSSGIRAAVPAVATVTRTRAREQDLIGPCHIASNEREKGRVVSVHGPSYQGASMLQGAGKITVFEL</sequence>
<evidence type="ECO:0000259" key="8">
    <source>
        <dbReference type="Pfam" id="PF12896"/>
    </source>
</evidence>
<dbReference type="InterPro" id="IPR015943">
    <property type="entry name" value="WD40/YVTN_repeat-like_dom_sf"/>
</dbReference>
<feature type="region of interest" description="Disordered" evidence="6">
    <location>
        <begin position="637"/>
        <end position="664"/>
    </location>
</feature>
<feature type="region of interest" description="Disordered" evidence="6">
    <location>
        <begin position="837"/>
        <end position="922"/>
    </location>
</feature>
<accession>A0A9P8A752</accession>
<evidence type="ECO:0000256" key="5">
    <source>
        <dbReference type="ARBA" id="ARBA00023306"/>
    </source>
</evidence>
<dbReference type="GO" id="GO:0070979">
    <property type="term" value="P:protein K11-linked ubiquitination"/>
    <property type="evidence" value="ECO:0007669"/>
    <property type="project" value="TreeGrafter"/>
</dbReference>
<name>A0A9P8A752_MORAP</name>
<evidence type="ECO:0000256" key="3">
    <source>
        <dbReference type="ARBA" id="ARBA00022776"/>
    </source>
</evidence>
<gene>
    <name evidence="9" type="ORF">KVV02_004894</name>
</gene>
<dbReference type="InterPro" id="IPR024789">
    <property type="entry name" value="APC4"/>
</dbReference>
<dbReference type="InterPro" id="IPR024977">
    <property type="entry name" value="Apc4-like_WD40_dom"/>
</dbReference>
<evidence type="ECO:0000259" key="7">
    <source>
        <dbReference type="Pfam" id="PF12894"/>
    </source>
</evidence>
<dbReference type="SUPFAM" id="SSF117289">
    <property type="entry name" value="Nucleoporin domain"/>
    <property type="match status" value="1"/>
</dbReference>
<feature type="compositionally biased region" description="Polar residues" evidence="6">
    <location>
        <begin position="641"/>
        <end position="663"/>
    </location>
</feature>
<evidence type="ECO:0000256" key="6">
    <source>
        <dbReference type="SAM" id="MobiDB-lite"/>
    </source>
</evidence>
<keyword evidence="2" id="KW-0132">Cell division</keyword>
<dbReference type="Gene3D" id="2.130.10.10">
    <property type="entry name" value="YVTN repeat-like/Quinoprotein amine dehydrogenase"/>
    <property type="match status" value="1"/>
</dbReference>